<dbReference type="InterPro" id="IPR002016">
    <property type="entry name" value="Haem_peroxidase"/>
</dbReference>
<evidence type="ECO:0000259" key="19">
    <source>
        <dbReference type="PROSITE" id="PS50873"/>
    </source>
</evidence>
<evidence type="ECO:0000256" key="11">
    <source>
        <dbReference type="ARBA" id="ARBA00023157"/>
    </source>
</evidence>
<keyword evidence="7 18" id="KW-0732">Signal</keyword>
<dbReference type="GO" id="GO:0020037">
    <property type="term" value="F:heme binding"/>
    <property type="evidence" value="ECO:0007669"/>
    <property type="project" value="UniProtKB-UniRule"/>
</dbReference>
<keyword evidence="13" id="KW-0376">Hydrogen peroxide</keyword>
<feature type="site" description="Transition state stabilizer" evidence="16">
    <location>
        <position position="69"/>
    </location>
</feature>
<evidence type="ECO:0000256" key="7">
    <source>
        <dbReference type="ARBA" id="ARBA00022729"/>
    </source>
</evidence>
<feature type="binding site" evidence="15">
    <location>
        <position position="216"/>
    </location>
    <ligand>
        <name>Ca(2+)</name>
        <dbReference type="ChEBI" id="CHEBI:29108"/>
        <label>2</label>
    </ligand>
</feature>
<feature type="disulfide bond" evidence="17">
    <location>
        <begin position="29"/>
        <end position="41"/>
    </location>
</feature>
<keyword evidence="11 17" id="KW-1015">Disulfide bond</keyword>
<evidence type="ECO:0000256" key="4">
    <source>
        <dbReference type="ARBA" id="ARBA00022559"/>
    </source>
</evidence>
<feature type="binding site" evidence="15">
    <location>
        <position position="87"/>
    </location>
    <ligand>
        <name>Ca(2+)</name>
        <dbReference type="ChEBI" id="CHEBI:29108"/>
        <label>1</label>
    </ligand>
</feature>
<comment type="cofactor">
    <cofactor evidence="15">
        <name>heme b</name>
        <dbReference type="ChEBI" id="CHEBI:60344"/>
    </cofactor>
    <text evidence="15">Binds 1 heme b (iron(II)-protoporphyrin IX) group per subunit.</text>
</comment>
<dbReference type="InterPro" id="IPR001621">
    <property type="entry name" value="Ligninase"/>
</dbReference>
<dbReference type="InterPro" id="IPR019794">
    <property type="entry name" value="Peroxidases_AS"/>
</dbReference>
<dbReference type="PROSITE" id="PS00435">
    <property type="entry name" value="PEROXIDASE_1"/>
    <property type="match status" value="1"/>
</dbReference>
<comment type="cofactor">
    <cofactor evidence="15 18">
        <name>Ca(2+)</name>
        <dbReference type="ChEBI" id="CHEBI:29108"/>
    </cofactor>
    <text evidence="15 18">Binds 2 calcium ions per subunit.</text>
</comment>
<keyword evidence="5 15" id="KW-0349">Heme</keyword>
<feature type="binding site" evidence="15">
    <location>
        <position position="91"/>
    </location>
    <ligand>
        <name>Ca(2+)</name>
        <dbReference type="ChEBI" id="CHEBI:29108"/>
        <label>1</label>
    </ligand>
</feature>
<dbReference type="PRINTS" id="PR00462">
    <property type="entry name" value="LIGNINASE"/>
</dbReference>
<feature type="disulfide bond" evidence="17">
    <location>
        <begin position="40"/>
        <end position="305"/>
    </location>
</feature>
<sequence>MAVALFSTLVTLLFGAQIVDAVGLNSVTCTTGHVTSNKACCPLFPIVDNIQQNLHGGGACGFGAHTALRLAFHDAIGFSIHGGKGGGADGSILIFNTTELAYEANAGIDDITSVQWPIFQTTGLSAGDFVHLAAAVGTANCPGAPRLPFMFGRPHPVAPAPDHTVPQPTDSVDSMLARMADAGFIPAELVALLASHSVANVVDIDPTVAGIPLDSTSGTFDSQLFLEVLLKGTVFPGTGANTGEVKSFTTAEMRLQSDSAIANDHRTACEWQSMINNQARMMLRFKTAMAKLQVLGQDTSKLIDCSDVVPVPKPFSGPIKYPSSFSQANIQQACTEFKFPSVGH</sequence>
<keyword evidence="8 15" id="KW-0106">Calcium</keyword>
<feature type="chain" id="PRO_5006986383" description="Peroxidase" evidence="18">
    <location>
        <begin position="22"/>
        <end position="344"/>
    </location>
</feature>
<dbReference type="GO" id="GO:0046872">
    <property type="term" value="F:metal ion binding"/>
    <property type="evidence" value="ECO:0007669"/>
    <property type="project" value="UniProtKB-UniRule"/>
</dbReference>
<feature type="active site" description="Proton acceptor" evidence="14">
    <location>
        <position position="73"/>
    </location>
</feature>
<keyword evidence="3" id="KW-0964">Secreted</keyword>
<keyword evidence="21" id="KW-1185">Reference proteome</keyword>
<dbReference type="EC" id="1.11.1.-" evidence="18"/>
<evidence type="ECO:0000256" key="3">
    <source>
        <dbReference type="ARBA" id="ARBA00022525"/>
    </source>
</evidence>
<feature type="binding site" evidence="15">
    <location>
        <position position="89"/>
    </location>
    <ligand>
        <name>Ca(2+)</name>
        <dbReference type="ChEBI" id="CHEBI:29108"/>
        <label>1</label>
    </ligand>
</feature>
<evidence type="ECO:0000256" key="18">
    <source>
        <dbReference type="RuleBase" id="RU363051"/>
    </source>
</evidence>
<keyword evidence="10 15" id="KW-0408">Iron</keyword>
<dbReference type="GO" id="GO:0000302">
    <property type="term" value="P:response to reactive oxygen species"/>
    <property type="evidence" value="ECO:0007669"/>
    <property type="project" value="TreeGrafter"/>
</dbReference>
<comment type="subcellular location">
    <subcellularLocation>
        <location evidence="1">Secreted</location>
    </subcellularLocation>
</comment>
<evidence type="ECO:0000256" key="13">
    <source>
        <dbReference type="ARBA" id="ARBA00023324"/>
    </source>
</evidence>
<name>A0A0C9XIS1_9AGAR</name>
<dbReference type="InterPro" id="IPR010255">
    <property type="entry name" value="Haem_peroxidase_sf"/>
</dbReference>
<feature type="domain" description="Plant heme peroxidase family profile" evidence="19">
    <location>
        <begin position="124"/>
        <end position="338"/>
    </location>
</feature>
<dbReference type="InterPro" id="IPR019793">
    <property type="entry name" value="Peroxidases_heam-ligand_BS"/>
</dbReference>
<organism evidence="20 21">
    <name type="scientific">Laccaria amethystina LaAM-08-1</name>
    <dbReference type="NCBI Taxonomy" id="1095629"/>
    <lineage>
        <taxon>Eukaryota</taxon>
        <taxon>Fungi</taxon>
        <taxon>Dikarya</taxon>
        <taxon>Basidiomycota</taxon>
        <taxon>Agaricomycotina</taxon>
        <taxon>Agaricomycetes</taxon>
        <taxon>Agaricomycetidae</taxon>
        <taxon>Agaricales</taxon>
        <taxon>Agaricineae</taxon>
        <taxon>Hydnangiaceae</taxon>
        <taxon>Laccaria</taxon>
    </lineage>
</organism>
<dbReference type="InterPro" id="IPR044831">
    <property type="entry name" value="Ccp1-like"/>
</dbReference>
<evidence type="ECO:0000256" key="8">
    <source>
        <dbReference type="ARBA" id="ARBA00022837"/>
    </source>
</evidence>
<dbReference type="PANTHER" id="PTHR31356:SF66">
    <property type="entry name" value="CATALASE-PEROXIDASE"/>
    <property type="match status" value="1"/>
</dbReference>
<feature type="disulfide bond" evidence="17">
    <location>
        <begin position="60"/>
        <end position="141"/>
    </location>
</feature>
<dbReference type="Gene3D" id="1.10.420.10">
    <property type="entry name" value="Peroxidase, domain 2"/>
    <property type="match status" value="1"/>
</dbReference>
<evidence type="ECO:0000256" key="12">
    <source>
        <dbReference type="ARBA" id="ARBA00023180"/>
    </source>
</evidence>
<evidence type="ECO:0000256" key="14">
    <source>
        <dbReference type="PIRSR" id="PIRSR601621-1"/>
    </source>
</evidence>
<evidence type="ECO:0000313" key="20">
    <source>
        <dbReference type="EMBL" id="KIJ96092.1"/>
    </source>
</evidence>
<evidence type="ECO:0000256" key="5">
    <source>
        <dbReference type="ARBA" id="ARBA00022617"/>
    </source>
</evidence>
<dbReference type="Pfam" id="PF11895">
    <property type="entry name" value="Peroxidase_ext"/>
    <property type="match status" value="1"/>
</dbReference>
<dbReference type="STRING" id="1095629.A0A0C9XIS1"/>
<feature type="signal peptide" evidence="18">
    <location>
        <begin position="1"/>
        <end position="21"/>
    </location>
</feature>
<evidence type="ECO:0000256" key="10">
    <source>
        <dbReference type="ARBA" id="ARBA00023004"/>
    </source>
</evidence>
<evidence type="ECO:0000256" key="2">
    <source>
        <dbReference type="ARBA" id="ARBA00006089"/>
    </source>
</evidence>
<feature type="binding site" evidence="15">
    <location>
        <position position="214"/>
    </location>
    <ligand>
        <name>Ca(2+)</name>
        <dbReference type="ChEBI" id="CHEBI:29108"/>
        <label>2</label>
    </ligand>
</feature>
<evidence type="ECO:0000256" key="9">
    <source>
        <dbReference type="ARBA" id="ARBA00023002"/>
    </source>
</evidence>
<keyword evidence="4 18" id="KW-0575">Peroxidase</keyword>
<keyword evidence="12" id="KW-0325">Glycoprotein</keyword>
<dbReference type="PROSITE" id="PS50873">
    <property type="entry name" value="PEROXIDASE_4"/>
    <property type="match status" value="1"/>
</dbReference>
<evidence type="ECO:0000256" key="6">
    <source>
        <dbReference type="ARBA" id="ARBA00022723"/>
    </source>
</evidence>
<evidence type="ECO:0000313" key="21">
    <source>
        <dbReference type="Proteomes" id="UP000054477"/>
    </source>
</evidence>
<dbReference type="PROSITE" id="PS00436">
    <property type="entry name" value="PEROXIDASE_2"/>
    <property type="match status" value="1"/>
</dbReference>
<feature type="disulfide bond" evidence="17">
    <location>
        <begin position="269"/>
        <end position="334"/>
    </location>
</feature>
<keyword evidence="6 15" id="KW-0479">Metal-binding</keyword>
<dbReference type="SUPFAM" id="SSF48113">
    <property type="entry name" value="Heme-dependent peroxidases"/>
    <property type="match status" value="1"/>
</dbReference>
<dbReference type="AlphaFoldDB" id="A0A0C9XIS1"/>
<dbReference type="GO" id="GO:0004601">
    <property type="term" value="F:peroxidase activity"/>
    <property type="evidence" value="ECO:0007669"/>
    <property type="project" value="UniProtKB-KW"/>
</dbReference>
<dbReference type="Proteomes" id="UP000054477">
    <property type="component" value="Unassembled WGS sequence"/>
</dbReference>
<feature type="binding site" evidence="15">
    <location>
        <position position="197"/>
    </location>
    <ligand>
        <name>Ca(2+)</name>
        <dbReference type="ChEBI" id="CHEBI:29108"/>
        <label>2</label>
    </ligand>
</feature>
<protein>
    <recommendedName>
        <fullName evidence="18">Peroxidase</fullName>
        <ecNumber evidence="18">1.11.1.-</ecNumber>
    </recommendedName>
</protein>
<dbReference type="GO" id="GO:0042744">
    <property type="term" value="P:hydrogen peroxide catabolic process"/>
    <property type="evidence" value="ECO:0007669"/>
    <property type="project" value="UniProtKB-KW"/>
</dbReference>
<dbReference type="OrthoDB" id="2113341at2759"/>
<dbReference type="Pfam" id="PF00141">
    <property type="entry name" value="peroxidase"/>
    <property type="match status" value="1"/>
</dbReference>
<evidence type="ECO:0000256" key="17">
    <source>
        <dbReference type="PIRSR" id="PIRSR601621-4"/>
    </source>
</evidence>
<dbReference type="InterPro" id="IPR024589">
    <property type="entry name" value="Ligninase_C"/>
</dbReference>
<evidence type="ECO:0000256" key="1">
    <source>
        <dbReference type="ARBA" id="ARBA00004613"/>
    </source>
</evidence>
<feature type="binding site" evidence="15">
    <location>
        <position position="74"/>
    </location>
    <ligand>
        <name>Ca(2+)</name>
        <dbReference type="ChEBI" id="CHEBI:29108"/>
        <label>1</label>
    </ligand>
</feature>
<dbReference type="PRINTS" id="PR00458">
    <property type="entry name" value="PEROXIDASE"/>
</dbReference>
<feature type="binding site" evidence="15">
    <location>
        <position position="221"/>
    </location>
    <ligand>
        <name>Ca(2+)</name>
        <dbReference type="ChEBI" id="CHEBI:29108"/>
        <label>2</label>
    </ligand>
</feature>
<dbReference type="EMBL" id="KN838733">
    <property type="protein sequence ID" value="KIJ96092.1"/>
    <property type="molecule type" value="Genomic_DNA"/>
</dbReference>
<gene>
    <name evidence="20" type="ORF">K443DRAFT_682561</name>
</gene>
<accession>A0A0C9XIS1</accession>
<proteinExistence type="inferred from homology"/>
<dbReference type="GO" id="GO:0005576">
    <property type="term" value="C:extracellular region"/>
    <property type="evidence" value="ECO:0007669"/>
    <property type="project" value="UniProtKB-SubCell"/>
</dbReference>
<dbReference type="Gene3D" id="1.10.520.10">
    <property type="match status" value="1"/>
</dbReference>
<dbReference type="HOGENOM" id="CLU_041038_0_1_1"/>
<keyword evidence="9 18" id="KW-0560">Oxidoreductase</keyword>
<reference evidence="20 21" key="1">
    <citation type="submission" date="2014-04" db="EMBL/GenBank/DDBJ databases">
        <authorList>
            <consortium name="DOE Joint Genome Institute"/>
            <person name="Kuo A."/>
            <person name="Kohler A."/>
            <person name="Nagy L.G."/>
            <person name="Floudas D."/>
            <person name="Copeland A."/>
            <person name="Barry K.W."/>
            <person name="Cichocki N."/>
            <person name="Veneault-Fourrey C."/>
            <person name="LaButti K."/>
            <person name="Lindquist E.A."/>
            <person name="Lipzen A."/>
            <person name="Lundell T."/>
            <person name="Morin E."/>
            <person name="Murat C."/>
            <person name="Sun H."/>
            <person name="Tunlid A."/>
            <person name="Henrissat B."/>
            <person name="Grigoriev I.V."/>
            <person name="Hibbett D.S."/>
            <person name="Martin F."/>
            <person name="Nordberg H.P."/>
            <person name="Cantor M.N."/>
            <person name="Hua S.X."/>
        </authorList>
    </citation>
    <scope>NUCLEOTIDE SEQUENCE [LARGE SCALE GENOMIC DNA]</scope>
    <source>
        <strain evidence="20 21">LaAM-08-1</strain>
    </source>
</reference>
<feature type="binding site" description="axial binding residue" evidence="15">
    <location>
        <position position="196"/>
    </location>
    <ligand>
        <name>heme b</name>
        <dbReference type="ChEBI" id="CHEBI:60344"/>
    </ligand>
    <ligandPart>
        <name>Fe</name>
        <dbReference type="ChEBI" id="CHEBI:18248"/>
    </ligandPart>
</feature>
<evidence type="ECO:0000256" key="16">
    <source>
        <dbReference type="PIRSR" id="PIRSR601621-3"/>
    </source>
</evidence>
<dbReference type="GO" id="GO:0034599">
    <property type="term" value="P:cellular response to oxidative stress"/>
    <property type="evidence" value="ECO:0007669"/>
    <property type="project" value="InterPro"/>
</dbReference>
<comment type="similarity">
    <text evidence="2 18">Belongs to the peroxidase family. Ligninase subfamily.</text>
</comment>
<reference evidence="21" key="2">
    <citation type="submission" date="2015-01" db="EMBL/GenBank/DDBJ databases">
        <title>Evolutionary Origins and Diversification of the Mycorrhizal Mutualists.</title>
        <authorList>
            <consortium name="DOE Joint Genome Institute"/>
            <consortium name="Mycorrhizal Genomics Consortium"/>
            <person name="Kohler A."/>
            <person name="Kuo A."/>
            <person name="Nagy L.G."/>
            <person name="Floudas D."/>
            <person name="Copeland A."/>
            <person name="Barry K.W."/>
            <person name="Cichocki N."/>
            <person name="Veneault-Fourrey C."/>
            <person name="LaButti K."/>
            <person name="Lindquist E.A."/>
            <person name="Lipzen A."/>
            <person name="Lundell T."/>
            <person name="Morin E."/>
            <person name="Murat C."/>
            <person name="Riley R."/>
            <person name="Ohm R."/>
            <person name="Sun H."/>
            <person name="Tunlid A."/>
            <person name="Henrissat B."/>
            <person name="Grigoriev I.V."/>
            <person name="Hibbett D.S."/>
            <person name="Martin F."/>
        </authorList>
    </citation>
    <scope>NUCLEOTIDE SEQUENCE [LARGE SCALE GENOMIC DNA]</scope>
    <source>
        <strain evidence="21">LaAM-08-1</strain>
    </source>
</reference>
<dbReference type="PANTHER" id="PTHR31356">
    <property type="entry name" value="THYLAKOID LUMENAL 29 KDA PROTEIN, CHLOROPLASTIC-RELATED"/>
    <property type="match status" value="1"/>
</dbReference>
<evidence type="ECO:0000256" key="15">
    <source>
        <dbReference type="PIRSR" id="PIRSR601621-2"/>
    </source>
</evidence>